<dbReference type="GO" id="GO:0008047">
    <property type="term" value="F:enzyme activator activity"/>
    <property type="evidence" value="ECO:0007669"/>
    <property type="project" value="InterPro"/>
</dbReference>
<evidence type="ECO:0000256" key="4">
    <source>
        <dbReference type="ARBA" id="ARBA00022801"/>
    </source>
</evidence>
<keyword evidence="3" id="KW-0064">Aspartyl protease</keyword>
<dbReference type="Proteomes" id="UP000028481">
    <property type="component" value="Chromosome"/>
</dbReference>
<dbReference type="AlphaFoldDB" id="A0A075WQX5"/>
<dbReference type="NCBIfam" id="TIGR00072">
    <property type="entry name" value="hydrog_prot"/>
    <property type="match status" value="1"/>
</dbReference>
<dbReference type="InterPro" id="IPR023430">
    <property type="entry name" value="Pept_HybD-like_dom_sf"/>
</dbReference>
<evidence type="ECO:0000256" key="1">
    <source>
        <dbReference type="ARBA" id="ARBA00006814"/>
    </source>
</evidence>
<dbReference type="Pfam" id="PF01750">
    <property type="entry name" value="HycI"/>
    <property type="match status" value="1"/>
</dbReference>
<protein>
    <recommendedName>
        <fullName evidence="7">Hydrogenase maturation protease</fullName>
    </recommendedName>
</protein>
<dbReference type="InterPro" id="IPR000671">
    <property type="entry name" value="Peptidase_A31"/>
</dbReference>
<evidence type="ECO:0000313" key="6">
    <source>
        <dbReference type="Proteomes" id="UP000028481"/>
    </source>
</evidence>
<reference evidence="5 6" key="1">
    <citation type="journal article" date="2015" name="Genome Announc.">
        <title>Genome Sequence of a Sulfate-Reducing Thermophilic Bacterium, Thermodesulfobacterium commune DSM 2178T (Phylum Thermodesulfobacteria).</title>
        <authorList>
            <person name="Bhatnagar S."/>
            <person name="Badger J.H."/>
            <person name="Madupu R."/>
            <person name="Khouri H.M."/>
            <person name="O'Connor E.M."/>
            <person name="Robb F.T."/>
            <person name="Ward N.L."/>
            <person name="Eisen J.A."/>
        </authorList>
    </citation>
    <scope>NUCLEOTIDE SEQUENCE [LARGE SCALE GENOMIC DNA]</scope>
    <source>
        <strain evidence="5 6">DSM 2178</strain>
    </source>
</reference>
<name>A0A075WQX5_9BACT</name>
<proteinExistence type="inferred from homology"/>
<gene>
    <name evidence="5" type="ORF">HL41_00035</name>
</gene>
<dbReference type="KEGG" id="tcm:HL41_00035"/>
<dbReference type="HOGENOM" id="CLU_099037_2_1_0"/>
<accession>A0A075WQX5</accession>
<organism evidence="5 6">
    <name type="scientific">Thermodesulfobacterium commune DSM 2178</name>
    <dbReference type="NCBI Taxonomy" id="289377"/>
    <lineage>
        <taxon>Bacteria</taxon>
        <taxon>Pseudomonadati</taxon>
        <taxon>Thermodesulfobacteriota</taxon>
        <taxon>Thermodesulfobacteria</taxon>
        <taxon>Thermodesulfobacteriales</taxon>
        <taxon>Thermodesulfobacteriaceae</taxon>
        <taxon>Thermodesulfobacterium</taxon>
    </lineage>
</organism>
<dbReference type="RefSeq" id="WP_038062942.1">
    <property type="nucleotide sequence ID" value="NZ_CP008796.1"/>
</dbReference>
<dbReference type="OrthoDB" id="9794619at2"/>
<dbReference type="PANTHER" id="PTHR30302">
    <property type="entry name" value="HYDROGENASE 1 MATURATION PROTEASE"/>
    <property type="match status" value="1"/>
</dbReference>
<evidence type="ECO:0008006" key="7">
    <source>
        <dbReference type="Google" id="ProtNLM"/>
    </source>
</evidence>
<dbReference type="PaxDb" id="289377-HL41_00035"/>
<keyword evidence="6" id="KW-1185">Reference proteome</keyword>
<evidence type="ECO:0000256" key="2">
    <source>
        <dbReference type="ARBA" id="ARBA00022670"/>
    </source>
</evidence>
<dbReference type="STRING" id="289377.HL41_00035"/>
<dbReference type="CDD" id="cd00518">
    <property type="entry name" value="H2MP"/>
    <property type="match status" value="1"/>
</dbReference>
<dbReference type="SUPFAM" id="SSF53163">
    <property type="entry name" value="HybD-like"/>
    <property type="match status" value="1"/>
</dbReference>
<dbReference type="GO" id="GO:0016485">
    <property type="term" value="P:protein processing"/>
    <property type="evidence" value="ECO:0007669"/>
    <property type="project" value="TreeGrafter"/>
</dbReference>
<dbReference type="eggNOG" id="COG0680">
    <property type="taxonomic scope" value="Bacteria"/>
</dbReference>
<dbReference type="Gene3D" id="3.40.50.1450">
    <property type="entry name" value="HybD-like"/>
    <property type="match status" value="1"/>
</dbReference>
<sequence length="149" mass="16411">MQKKAIVIGIGNPNFKDDGVGYKIVEQLEGLVDTVCLLNTDLKVIDVMLGYDVAVIVDGVKVGVEPGTIVEIDPFKTFDKVYASGTHSLTVFEVIRIGYQVFQEEMPKEIKIIGVEVEDIDTLDRDCSPKVKAAIPKVVEIIKEYLGLI</sequence>
<dbReference type="GO" id="GO:0004190">
    <property type="term" value="F:aspartic-type endopeptidase activity"/>
    <property type="evidence" value="ECO:0007669"/>
    <property type="project" value="UniProtKB-KW"/>
</dbReference>
<comment type="similarity">
    <text evidence="1">Belongs to the peptidase A31 family.</text>
</comment>
<dbReference type="EMBL" id="CP008796">
    <property type="protein sequence ID" value="AIH03355.1"/>
    <property type="molecule type" value="Genomic_DNA"/>
</dbReference>
<keyword evidence="4" id="KW-0378">Hydrolase</keyword>
<keyword evidence="2" id="KW-0645">Protease</keyword>
<dbReference type="PRINTS" id="PR00446">
    <property type="entry name" value="HYDRGNUPTAKE"/>
</dbReference>
<dbReference type="PANTHER" id="PTHR30302:SF1">
    <property type="entry name" value="HYDROGENASE 2 MATURATION PROTEASE"/>
    <property type="match status" value="1"/>
</dbReference>
<evidence type="ECO:0000313" key="5">
    <source>
        <dbReference type="EMBL" id="AIH03355.1"/>
    </source>
</evidence>
<evidence type="ECO:0000256" key="3">
    <source>
        <dbReference type="ARBA" id="ARBA00022750"/>
    </source>
</evidence>